<feature type="compositionally biased region" description="Low complexity" evidence="1">
    <location>
        <begin position="294"/>
        <end position="306"/>
    </location>
</feature>
<name>A0AA39HAS7_9BILA</name>
<evidence type="ECO:0000313" key="3">
    <source>
        <dbReference type="Proteomes" id="UP001175271"/>
    </source>
</evidence>
<keyword evidence="3" id="KW-1185">Reference proteome</keyword>
<gene>
    <name evidence="2" type="ORF">QR680_016305</name>
</gene>
<dbReference type="Proteomes" id="UP001175271">
    <property type="component" value="Unassembled WGS sequence"/>
</dbReference>
<accession>A0AA39HAS7</accession>
<feature type="compositionally biased region" description="Basic and acidic residues" evidence="1">
    <location>
        <begin position="323"/>
        <end position="335"/>
    </location>
</feature>
<dbReference type="EMBL" id="JAUCMV010000004">
    <property type="protein sequence ID" value="KAK0402383.1"/>
    <property type="molecule type" value="Genomic_DNA"/>
</dbReference>
<protein>
    <submittedName>
        <fullName evidence="2">Uncharacterized protein</fullName>
    </submittedName>
</protein>
<evidence type="ECO:0000256" key="1">
    <source>
        <dbReference type="SAM" id="MobiDB-lite"/>
    </source>
</evidence>
<comment type="caution">
    <text evidence="2">The sequence shown here is derived from an EMBL/GenBank/DDBJ whole genome shotgun (WGS) entry which is preliminary data.</text>
</comment>
<feature type="compositionally biased region" description="Basic and acidic residues" evidence="1">
    <location>
        <begin position="353"/>
        <end position="362"/>
    </location>
</feature>
<sequence length="602" mass="66157">MAEINSLCKTLKFLKDICLLAEGRRSCASIIFYLIRRIEDHCAKQSQSQSTTPLCQDVNDTILRTLQKHKSEYLKSDMLLICTYLDPRFVDHPNILERTDWMRARQLLADMCEQRFNSSNSLPSAANFDGPVVVDDGEDDWNSWNRCSHDIQNSARSPIILSVLLFVIIVQVLDACFQPQCGGGGGGCGGGCGGGGGGCGGGCGGCGKRKRRSLDPFDENEVHNSTTACNSEKLKNLIQQSVIAGSPEMSVVSINQRLEDVADGHFVTCRRFAVLPPLRLTGPRVHPHHHARAHNGTGQNNNSNDNRANDDDHNANNYNYTYNHDHNHNPDHNNDNNHSNYHHNHNNPNNNDYHSDNYDHHSYYNNDNNPDHNNNYNPDDDHHHHTNNYHHYNTDHHHNQYIDDDNDHYHYYYYNYKTVILATTTTTTTTTCSVTGGPAMSQGIFISNTIQPGDVPFGPIGSSAPIVGMCTCTNGQYDYFGDQTQSDWNTIIGGNTDAFMLGCMSGPTCICTATTCYTSSDPQNTYVFSTFCSGTNCATYVLIQANTNADGLIPVGAGTPVTFGDQLDPTTGAFKPISTTGPYLMVTAAGCGGCPVTPTGCA</sequence>
<proteinExistence type="predicted"/>
<organism evidence="2 3">
    <name type="scientific">Steinernema hermaphroditum</name>
    <dbReference type="NCBI Taxonomy" id="289476"/>
    <lineage>
        <taxon>Eukaryota</taxon>
        <taxon>Metazoa</taxon>
        <taxon>Ecdysozoa</taxon>
        <taxon>Nematoda</taxon>
        <taxon>Chromadorea</taxon>
        <taxon>Rhabditida</taxon>
        <taxon>Tylenchina</taxon>
        <taxon>Panagrolaimomorpha</taxon>
        <taxon>Strongyloidoidea</taxon>
        <taxon>Steinernematidae</taxon>
        <taxon>Steinernema</taxon>
    </lineage>
</organism>
<feature type="region of interest" description="Disordered" evidence="1">
    <location>
        <begin position="283"/>
        <end position="392"/>
    </location>
</feature>
<reference evidence="2" key="1">
    <citation type="submission" date="2023-06" db="EMBL/GenBank/DDBJ databases">
        <title>Genomic analysis of the entomopathogenic nematode Steinernema hermaphroditum.</title>
        <authorList>
            <person name="Schwarz E.M."/>
            <person name="Heppert J.K."/>
            <person name="Baniya A."/>
            <person name="Schwartz H.T."/>
            <person name="Tan C.-H."/>
            <person name="Antoshechkin I."/>
            <person name="Sternberg P.W."/>
            <person name="Goodrich-Blair H."/>
            <person name="Dillman A.R."/>
        </authorList>
    </citation>
    <scope>NUCLEOTIDE SEQUENCE</scope>
    <source>
        <strain evidence="2">PS9179</strain>
        <tissue evidence="2">Whole animal</tissue>
    </source>
</reference>
<feature type="compositionally biased region" description="Low complexity" evidence="1">
    <location>
        <begin position="363"/>
        <end position="377"/>
    </location>
</feature>
<dbReference type="AlphaFoldDB" id="A0AA39HAS7"/>
<evidence type="ECO:0000313" key="2">
    <source>
        <dbReference type="EMBL" id="KAK0402383.1"/>
    </source>
</evidence>